<organism evidence="1 2">
    <name type="scientific">Chitinimonas arctica</name>
    <dbReference type="NCBI Taxonomy" id="2594795"/>
    <lineage>
        <taxon>Bacteria</taxon>
        <taxon>Pseudomonadati</taxon>
        <taxon>Pseudomonadota</taxon>
        <taxon>Betaproteobacteria</taxon>
        <taxon>Neisseriales</taxon>
        <taxon>Chitinibacteraceae</taxon>
        <taxon>Chitinimonas</taxon>
    </lineage>
</organism>
<dbReference type="AlphaFoldDB" id="A0A516SH12"/>
<dbReference type="RefSeq" id="WP_144278793.1">
    <property type="nucleotide sequence ID" value="NZ_CP041730.1"/>
</dbReference>
<dbReference type="Pfam" id="PF11809">
    <property type="entry name" value="DUF3330"/>
    <property type="match status" value="1"/>
</dbReference>
<evidence type="ECO:0000313" key="2">
    <source>
        <dbReference type="Proteomes" id="UP000317550"/>
    </source>
</evidence>
<accession>A0A516SH12</accession>
<protein>
    <submittedName>
        <fullName evidence="1">DUF3330 domain-containing protein</fullName>
    </submittedName>
</protein>
<dbReference type="InterPro" id="IPR021767">
    <property type="entry name" value="TnpM"/>
</dbReference>
<proteinExistence type="predicted"/>
<name>A0A516SH12_9NEIS</name>
<dbReference type="Proteomes" id="UP000317550">
    <property type="component" value="Chromosome"/>
</dbReference>
<keyword evidence="2" id="KW-1185">Reference proteome</keyword>
<dbReference type="EMBL" id="CP041730">
    <property type="protein sequence ID" value="QDQ27400.1"/>
    <property type="molecule type" value="Genomic_DNA"/>
</dbReference>
<gene>
    <name evidence="1" type="ORF">FNU76_14120</name>
</gene>
<sequence length="70" mass="7422">MNPATEATVIETLACSVCLQEIPSSEASSSEARDYVAGFCGLDCYVQWQAQGDAEQTAQAPTRPTEVTPP</sequence>
<reference evidence="2" key="1">
    <citation type="submission" date="2019-07" db="EMBL/GenBank/DDBJ databases">
        <title>Chitinimonas sp. nov., isolated from Ny-Alesund, arctica soil.</title>
        <authorList>
            <person name="Xu Q."/>
            <person name="Peng F."/>
        </authorList>
    </citation>
    <scope>NUCLEOTIDE SEQUENCE [LARGE SCALE GENOMIC DNA]</scope>
    <source>
        <strain evidence="2">R3-44</strain>
    </source>
</reference>
<dbReference type="KEGG" id="cari:FNU76_14120"/>
<evidence type="ECO:0000313" key="1">
    <source>
        <dbReference type="EMBL" id="QDQ27400.1"/>
    </source>
</evidence>
<dbReference type="OrthoDB" id="3267686at2"/>